<evidence type="ECO:0000313" key="2">
    <source>
        <dbReference type="Proteomes" id="UP001189429"/>
    </source>
</evidence>
<name>A0ABN9PAT9_9DINO</name>
<dbReference type="EMBL" id="CAUYUJ010000325">
    <property type="protein sequence ID" value="CAK0789932.1"/>
    <property type="molecule type" value="Genomic_DNA"/>
</dbReference>
<sequence>MSGRLGDRPHAESPRARPLEPLLRPCVVHSFCDFWHPLPPPPPPHPPPAPSFLCKSHGTRATCFAGADVGNDASIRAISLSSERSDNLTKCGASGARCGLPAATWLARDSSSRWQRAACAGQIASSFSELGGGGDEAHGV</sequence>
<gene>
    <name evidence="1" type="ORF">PCOR1329_LOCUS1338</name>
</gene>
<comment type="caution">
    <text evidence="1">The sequence shown here is derived from an EMBL/GenBank/DDBJ whole genome shotgun (WGS) entry which is preliminary data.</text>
</comment>
<evidence type="ECO:0000313" key="1">
    <source>
        <dbReference type="EMBL" id="CAK0789932.1"/>
    </source>
</evidence>
<accession>A0ABN9PAT9</accession>
<evidence type="ECO:0008006" key="3">
    <source>
        <dbReference type="Google" id="ProtNLM"/>
    </source>
</evidence>
<organism evidence="1 2">
    <name type="scientific">Prorocentrum cordatum</name>
    <dbReference type="NCBI Taxonomy" id="2364126"/>
    <lineage>
        <taxon>Eukaryota</taxon>
        <taxon>Sar</taxon>
        <taxon>Alveolata</taxon>
        <taxon>Dinophyceae</taxon>
        <taxon>Prorocentrales</taxon>
        <taxon>Prorocentraceae</taxon>
        <taxon>Prorocentrum</taxon>
    </lineage>
</organism>
<dbReference type="Proteomes" id="UP001189429">
    <property type="component" value="Unassembled WGS sequence"/>
</dbReference>
<proteinExistence type="predicted"/>
<keyword evidence="2" id="KW-1185">Reference proteome</keyword>
<reference evidence="1" key="1">
    <citation type="submission" date="2023-10" db="EMBL/GenBank/DDBJ databases">
        <authorList>
            <person name="Chen Y."/>
            <person name="Shah S."/>
            <person name="Dougan E. K."/>
            <person name="Thang M."/>
            <person name="Chan C."/>
        </authorList>
    </citation>
    <scope>NUCLEOTIDE SEQUENCE [LARGE SCALE GENOMIC DNA]</scope>
</reference>
<protein>
    <recommendedName>
        <fullName evidence="3">Subtilisin</fullName>
    </recommendedName>
</protein>